<gene>
    <name evidence="2" type="ORF">SYYSPA8_11605</name>
</gene>
<evidence type="ECO:0000313" key="2">
    <source>
        <dbReference type="EMBL" id="GLF94940.1"/>
    </source>
</evidence>
<sequence length="117" mass="12941">MRTLLCLGEKFGQLTPTLTSECKFNGNWGWAPSQCDAKDLRFRLTDPNGQVHNGSMPDGTGTYWDNYGTPEVPCVVGDWKFEQSATHRKYGDSPTWNPPGPWGDSSSTRTVHVSACT</sequence>
<accession>A0ABQ5NXN2</accession>
<name>A0ABQ5NXN2_9ACTN</name>
<dbReference type="EMBL" id="BSBI01000004">
    <property type="protein sequence ID" value="GLF94940.1"/>
    <property type="molecule type" value="Genomic_DNA"/>
</dbReference>
<feature type="region of interest" description="Disordered" evidence="1">
    <location>
        <begin position="88"/>
        <end position="109"/>
    </location>
</feature>
<proteinExistence type="predicted"/>
<protein>
    <submittedName>
        <fullName evidence="2">Uncharacterized protein</fullName>
    </submittedName>
</protein>
<organism evidence="2 3">
    <name type="scientific">Streptomyces yaizuensis</name>
    <dbReference type="NCBI Taxonomy" id="2989713"/>
    <lineage>
        <taxon>Bacteria</taxon>
        <taxon>Bacillati</taxon>
        <taxon>Actinomycetota</taxon>
        <taxon>Actinomycetes</taxon>
        <taxon>Kitasatosporales</taxon>
        <taxon>Streptomycetaceae</taxon>
        <taxon>Streptomyces</taxon>
    </lineage>
</organism>
<dbReference type="RefSeq" id="WP_323447024.1">
    <property type="nucleotide sequence ID" value="NZ_BSBI01000004.1"/>
</dbReference>
<keyword evidence="3" id="KW-1185">Reference proteome</keyword>
<reference evidence="2 3" key="1">
    <citation type="submission" date="2022-10" db="EMBL/GenBank/DDBJ databases">
        <title>Draft genome sequence of Streptomyces sp. YSPA8.</title>
        <authorList>
            <person name="Moriuchi R."/>
            <person name="Dohra H."/>
            <person name="Yamamura H."/>
            <person name="Kodani S."/>
        </authorList>
    </citation>
    <scope>NUCLEOTIDE SEQUENCE [LARGE SCALE GENOMIC DNA]</scope>
    <source>
        <strain evidence="2 3">YSPA8</strain>
    </source>
</reference>
<evidence type="ECO:0000256" key="1">
    <source>
        <dbReference type="SAM" id="MobiDB-lite"/>
    </source>
</evidence>
<evidence type="ECO:0000313" key="3">
    <source>
        <dbReference type="Proteomes" id="UP001291653"/>
    </source>
</evidence>
<dbReference type="Proteomes" id="UP001291653">
    <property type="component" value="Unassembled WGS sequence"/>
</dbReference>
<comment type="caution">
    <text evidence="2">The sequence shown here is derived from an EMBL/GenBank/DDBJ whole genome shotgun (WGS) entry which is preliminary data.</text>
</comment>